<evidence type="ECO:0008006" key="5">
    <source>
        <dbReference type="Google" id="ProtNLM"/>
    </source>
</evidence>
<protein>
    <recommendedName>
        <fullName evidence="5">Peptidase S1 domain-containing protein</fullName>
    </recommendedName>
</protein>
<dbReference type="GO" id="GO:0006508">
    <property type="term" value="P:proteolysis"/>
    <property type="evidence" value="ECO:0007669"/>
    <property type="project" value="UniProtKB-KW"/>
</dbReference>
<dbReference type="PANTHER" id="PTHR43343">
    <property type="entry name" value="PEPTIDASE S12"/>
    <property type="match status" value="1"/>
</dbReference>
<evidence type="ECO:0000256" key="1">
    <source>
        <dbReference type="ARBA" id="ARBA00022670"/>
    </source>
</evidence>
<comment type="caution">
    <text evidence="4">The sequence shown here is derived from an EMBL/GenBank/DDBJ whole genome shotgun (WGS) entry which is preliminary data.</text>
</comment>
<dbReference type="SUPFAM" id="SSF50494">
    <property type="entry name" value="Trypsin-like serine proteases"/>
    <property type="match status" value="1"/>
</dbReference>
<proteinExistence type="predicted"/>
<feature type="transmembrane region" description="Helical" evidence="3">
    <location>
        <begin position="26"/>
        <end position="47"/>
    </location>
</feature>
<organism evidence="4">
    <name type="scientific">marine sediment metagenome</name>
    <dbReference type="NCBI Taxonomy" id="412755"/>
    <lineage>
        <taxon>unclassified sequences</taxon>
        <taxon>metagenomes</taxon>
        <taxon>ecological metagenomes</taxon>
    </lineage>
</organism>
<reference evidence="4" key="1">
    <citation type="journal article" date="2015" name="Nature">
        <title>Complex archaea that bridge the gap between prokaryotes and eukaryotes.</title>
        <authorList>
            <person name="Spang A."/>
            <person name="Saw J.H."/>
            <person name="Jorgensen S.L."/>
            <person name="Zaremba-Niedzwiedzka K."/>
            <person name="Martijn J."/>
            <person name="Lind A.E."/>
            <person name="van Eijk R."/>
            <person name="Schleper C."/>
            <person name="Guy L."/>
            <person name="Ettema T.J."/>
        </authorList>
    </citation>
    <scope>NUCLEOTIDE SEQUENCE</scope>
</reference>
<keyword evidence="3" id="KW-0472">Membrane</keyword>
<dbReference type="PANTHER" id="PTHR43343:SF3">
    <property type="entry name" value="PROTEASE DO-LIKE 8, CHLOROPLASTIC"/>
    <property type="match status" value="1"/>
</dbReference>
<evidence type="ECO:0000256" key="3">
    <source>
        <dbReference type="SAM" id="Phobius"/>
    </source>
</evidence>
<keyword evidence="3" id="KW-1133">Transmembrane helix</keyword>
<evidence type="ECO:0000256" key="2">
    <source>
        <dbReference type="ARBA" id="ARBA00022801"/>
    </source>
</evidence>
<accession>A0A0F9MTM8</accession>
<name>A0A0F9MTM8_9ZZZZ</name>
<keyword evidence="3" id="KW-0812">Transmembrane</keyword>
<gene>
    <name evidence="4" type="ORF">LCGC14_1049780</name>
</gene>
<keyword evidence="1" id="KW-0645">Protease</keyword>
<dbReference type="InterPro" id="IPR051201">
    <property type="entry name" value="Chloro_Bact_Ser_Proteases"/>
</dbReference>
<dbReference type="Gene3D" id="2.40.10.120">
    <property type="match status" value="1"/>
</dbReference>
<dbReference type="InterPro" id="IPR009003">
    <property type="entry name" value="Peptidase_S1_PA"/>
</dbReference>
<dbReference type="Pfam" id="PF13365">
    <property type="entry name" value="Trypsin_2"/>
    <property type="match status" value="1"/>
</dbReference>
<sequence>MLGGFCGDLVIDGKEMTMMTKRQMDIVGALVCVILVVIGMMIVVLAIKLSPLQIIHIRQNEKACVARWNTEFVAILPMPEPEPLSFTDLVQTSLKGVVHLQAPSWQGSGFVIGPRMVVTARHCVENITDFVLTTHDGHQVRATRAISAKEHDVAFIWIDDLTCVAEERGTLAHDVVLSPLLLGSIEDCVLGQSVYVIGSPYGKINFNSITKGIISGVDRNWGTTNPYTGESYGWEVAFTVDSAGHPGNSGGPVFTADGVIRGILVGGYSPVLINVMPCDLFLGDLESIRLMFLLDRYRREEVPVYDAYDAYNEWSNQFEGWLNRSMGRP</sequence>
<dbReference type="EMBL" id="LAZR01004382">
    <property type="protein sequence ID" value="KKN09119.1"/>
    <property type="molecule type" value="Genomic_DNA"/>
</dbReference>
<evidence type="ECO:0000313" key="4">
    <source>
        <dbReference type="EMBL" id="KKN09119.1"/>
    </source>
</evidence>
<dbReference type="AlphaFoldDB" id="A0A0F9MTM8"/>
<dbReference type="GO" id="GO:0008233">
    <property type="term" value="F:peptidase activity"/>
    <property type="evidence" value="ECO:0007669"/>
    <property type="project" value="UniProtKB-KW"/>
</dbReference>
<keyword evidence="2" id="KW-0378">Hydrolase</keyword>